<gene>
    <name evidence="2" type="ORF">RchiOBHm_Chr5g0082331</name>
</gene>
<evidence type="ECO:0000256" key="1">
    <source>
        <dbReference type="SAM" id="MobiDB-lite"/>
    </source>
</evidence>
<sequence length="56" mass="6166">MVSERVTHVCMPNGHTGSTSPKSCPRVWLENSPHVRGRVENIYIPHGKNGTLPMGL</sequence>
<organism evidence="2 3">
    <name type="scientific">Rosa chinensis</name>
    <name type="common">China rose</name>
    <dbReference type="NCBI Taxonomy" id="74649"/>
    <lineage>
        <taxon>Eukaryota</taxon>
        <taxon>Viridiplantae</taxon>
        <taxon>Streptophyta</taxon>
        <taxon>Embryophyta</taxon>
        <taxon>Tracheophyta</taxon>
        <taxon>Spermatophyta</taxon>
        <taxon>Magnoliopsida</taxon>
        <taxon>eudicotyledons</taxon>
        <taxon>Gunneridae</taxon>
        <taxon>Pentapetalae</taxon>
        <taxon>rosids</taxon>
        <taxon>fabids</taxon>
        <taxon>Rosales</taxon>
        <taxon>Rosaceae</taxon>
        <taxon>Rosoideae</taxon>
        <taxon>Rosoideae incertae sedis</taxon>
        <taxon>Rosa</taxon>
    </lineage>
</organism>
<dbReference type="AlphaFoldDB" id="A0A2P6QN99"/>
<keyword evidence="3" id="KW-1185">Reference proteome</keyword>
<comment type="caution">
    <text evidence="2">The sequence shown here is derived from an EMBL/GenBank/DDBJ whole genome shotgun (WGS) entry which is preliminary data.</text>
</comment>
<name>A0A2P6QN99_ROSCH</name>
<dbReference type="Gramene" id="PRQ35654">
    <property type="protein sequence ID" value="PRQ35654"/>
    <property type="gene ID" value="RchiOBHm_Chr5g0082331"/>
</dbReference>
<reference evidence="2 3" key="1">
    <citation type="journal article" date="2018" name="Nat. Genet.">
        <title>The Rosa genome provides new insights in the design of modern roses.</title>
        <authorList>
            <person name="Bendahmane M."/>
        </authorList>
    </citation>
    <scope>NUCLEOTIDE SEQUENCE [LARGE SCALE GENOMIC DNA]</scope>
    <source>
        <strain evidence="3">cv. Old Blush</strain>
    </source>
</reference>
<evidence type="ECO:0000313" key="2">
    <source>
        <dbReference type="EMBL" id="PRQ35654.1"/>
    </source>
</evidence>
<accession>A0A2P6QN99</accession>
<feature type="region of interest" description="Disordered" evidence="1">
    <location>
        <begin position="1"/>
        <end position="25"/>
    </location>
</feature>
<protein>
    <submittedName>
        <fullName evidence="2">Uncharacterized protein</fullName>
    </submittedName>
</protein>
<proteinExistence type="predicted"/>
<evidence type="ECO:0000313" key="3">
    <source>
        <dbReference type="Proteomes" id="UP000238479"/>
    </source>
</evidence>
<dbReference type="Proteomes" id="UP000238479">
    <property type="component" value="Chromosome 5"/>
</dbReference>
<dbReference type="EMBL" id="PDCK01000043">
    <property type="protein sequence ID" value="PRQ35654.1"/>
    <property type="molecule type" value="Genomic_DNA"/>
</dbReference>